<accession>A0A9D5H7C8</accession>
<reference evidence="1" key="2">
    <citation type="journal article" date="2022" name="Hortic Res">
        <title>The genome of Dioscorea zingiberensis sheds light on the biosynthesis, origin and evolution of the medicinally important diosgenin saponins.</title>
        <authorList>
            <person name="Li Y."/>
            <person name="Tan C."/>
            <person name="Li Z."/>
            <person name="Guo J."/>
            <person name="Li S."/>
            <person name="Chen X."/>
            <person name="Wang C."/>
            <person name="Dai X."/>
            <person name="Yang H."/>
            <person name="Song W."/>
            <person name="Hou L."/>
            <person name="Xu J."/>
            <person name="Tong Z."/>
            <person name="Xu A."/>
            <person name="Yuan X."/>
            <person name="Wang W."/>
            <person name="Yang Q."/>
            <person name="Chen L."/>
            <person name="Sun Z."/>
            <person name="Wang K."/>
            <person name="Pan B."/>
            <person name="Chen J."/>
            <person name="Bao Y."/>
            <person name="Liu F."/>
            <person name="Qi X."/>
            <person name="Gang D.R."/>
            <person name="Wen J."/>
            <person name="Li J."/>
        </authorList>
    </citation>
    <scope>NUCLEOTIDE SEQUENCE</scope>
    <source>
        <strain evidence="1">Dzin_1.0</strain>
    </source>
</reference>
<sequence>MALGMKYNTRSGGQELKKGFVQKTSILGRKRVVVLSSLVEDSGFASPVSTKLQKRRCRRSPMEGLNHLEALPKDILIRILCKVGHSDLRQLFQVSKAVQEATLIAKELHFAFSTPLKSMNRGGSDLEQGIETPNAPKQHRIAKSRIDGKKLASIAVALFTSPLED</sequence>
<comment type="caution">
    <text evidence="1">The sequence shown here is derived from an EMBL/GenBank/DDBJ whole genome shotgun (WGS) entry which is preliminary data.</text>
</comment>
<organism evidence="1 2">
    <name type="scientific">Dioscorea zingiberensis</name>
    <dbReference type="NCBI Taxonomy" id="325984"/>
    <lineage>
        <taxon>Eukaryota</taxon>
        <taxon>Viridiplantae</taxon>
        <taxon>Streptophyta</taxon>
        <taxon>Embryophyta</taxon>
        <taxon>Tracheophyta</taxon>
        <taxon>Spermatophyta</taxon>
        <taxon>Magnoliopsida</taxon>
        <taxon>Liliopsida</taxon>
        <taxon>Dioscoreales</taxon>
        <taxon>Dioscoreaceae</taxon>
        <taxon>Dioscorea</taxon>
    </lineage>
</organism>
<dbReference type="OrthoDB" id="786450at2759"/>
<reference evidence="1" key="1">
    <citation type="submission" date="2021-03" db="EMBL/GenBank/DDBJ databases">
        <authorList>
            <person name="Li Z."/>
            <person name="Yang C."/>
        </authorList>
    </citation>
    <scope>NUCLEOTIDE SEQUENCE</scope>
    <source>
        <strain evidence="1">Dzin_1.0</strain>
        <tissue evidence="1">Leaf</tissue>
    </source>
</reference>
<proteinExistence type="predicted"/>
<dbReference type="PANTHER" id="PTHR34049:SF1">
    <property type="entry name" value="F-BOX PROTEIN SKIP27"/>
    <property type="match status" value="1"/>
</dbReference>
<evidence type="ECO:0008006" key="3">
    <source>
        <dbReference type="Google" id="ProtNLM"/>
    </source>
</evidence>
<evidence type="ECO:0000313" key="1">
    <source>
        <dbReference type="EMBL" id="KAJ0966019.1"/>
    </source>
</evidence>
<dbReference type="Proteomes" id="UP001085076">
    <property type="component" value="Miscellaneous, Linkage group lg08"/>
</dbReference>
<name>A0A9D5H7C8_9LILI</name>
<protein>
    <recommendedName>
        <fullName evidence="3">F-box domain-containing protein</fullName>
    </recommendedName>
</protein>
<dbReference type="InterPro" id="IPR045286">
    <property type="entry name" value="FBS1-like"/>
</dbReference>
<dbReference type="InterPro" id="IPR036047">
    <property type="entry name" value="F-box-like_dom_sf"/>
</dbReference>
<dbReference type="EMBL" id="JAGGNH010000008">
    <property type="protein sequence ID" value="KAJ0966019.1"/>
    <property type="molecule type" value="Genomic_DNA"/>
</dbReference>
<dbReference type="CDD" id="cd09917">
    <property type="entry name" value="F-box_SF"/>
    <property type="match status" value="1"/>
</dbReference>
<gene>
    <name evidence="1" type="ORF">J5N97_027157</name>
</gene>
<keyword evidence="2" id="KW-1185">Reference proteome</keyword>
<dbReference type="SUPFAM" id="SSF81383">
    <property type="entry name" value="F-box domain"/>
    <property type="match status" value="1"/>
</dbReference>
<dbReference type="AlphaFoldDB" id="A0A9D5H7C8"/>
<evidence type="ECO:0000313" key="2">
    <source>
        <dbReference type="Proteomes" id="UP001085076"/>
    </source>
</evidence>
<dbReference type="PANTHER" id="PTHR34049">
    <property type="entry name" value="F-BOX PROTEIN SKIP27"/>
    <property type="match status" value="1"/>
</dbReference>